<dbReference type="GO" id="GO:0004843">
    <property type="term" value="F:cysteine-type deubiquitinase activity"/>
    <property type="evidence" value="ECO:0007669"/>
    <property type="project" value="InterPro"/>
</dbReference>
<name>A0A165N8G8_EXIGL</name>
<keyword evidence="1" id="KW-0175">Coiled coil</keyword>
<dbReference type="InterPro" id="IPR028889">
    <property type="entry name" value="USP"/>
</dbReference>
<sequence>MASNEDTELNRALAASMEATFESTVDAYEELPPKERARVPGHPVAVRGRSWIAAFIGHIFEAFLALPEVRRFVQSMRFEDATADMDQAAGLQTTQKILAYLDGGNEAYITVDEILGEEALRGPATQDPGSRTVELLRFICEAFSAYEFIAGLSTGETKNNLFGFTHGLVNQPDETHPGTDLSVHHRHDSLDLVTALEREFTGPFPWKVLHVLPHVFAFHVVHDQDGFPAPAEKKSFRYPPVFYADRYIFDNAWKTKELATKAVQNAEAAEALKARRKALTELNGRDTRKDLRASLHYLSEVAPRDGTADRKTELENAKAKLSKILAKVENDIDTIDSQIAGLQKETSTLFDTPDMQQYRYDLRVVFFHDGLYTRTHVWSYVKDDGGKWWKFQDASVTEVDETTVLNDSAGLHMGAGPYMLFYGRASDEAASVPPAEWPADIARYVEAKNFAFESELKEGGEGVGEPMDLS</sequence>
<dbReference type="Pfam" id="PF00443">
    <property type="entry name" value="UCH"/>
    <property type="match status" value="1"/>
</dbReference>
<dbReference type="InterPro" id="IPR038765">
    <property type="entry name" value="Papain-like_cys_pep_sf"/>
</dbReference>
<dbReference type="Proteomes" id="UP000077266">
    <property type="component" value="Unassembled WGS sequence"/>
</dbReference>
<dbReference type="OrthoDB" id="443682at2759"/>
<accession>A0A165N8G8</accession>
<dbReference type="InParanoid" id="A0A165N8G8"/>
<feature type="coiled-coil region" evidence="1">
    <location>
        <begin position="311"/>
        <end position="345"/>
    </location>
</feature>
<evidence type="ECO:0000313" key="4">
    <source>
        <dbReference type="Proteomes" id="UP000077266"/>
    </source>
</evidence>
<keyword evidence="4" id="KW-1185">Reference proteome</keyword>
<proteinExistence type="predicted"/>
<dbReference type="GO" id="GO:0016579">
    <property type="term" value="P:protein deubiquitination"/>
    <property type="evidence" value="ECO:0007669"/>
    <property type="project" value="InterPro"/>
</dbReference>
<dbReference type="InterPro" id="IPR001394">
    <property type="entry name" value="Peptidase_C19_UCH"/>
</dbReference>
<dbReference type="GO" id="GO:0005829">
    <property type="term" value="C:cytosol"/>
    <property type="evidence" value="ECO:0007669"/>
    <property type="project" value="TreeGrafter"/>
</dbReference>
<reference evidence="3 4" key="1">
    <citation type="journal article" date="2016" name="Mol. Biol. Evol.">
        <title>Comparative Genomics of Early-Diverging Mushroom-Forming Fungi Provides Insights into the Origins of Lignocellulose Decay Capabilities.</title>
        <authorList>
            <person name="Nagy L.G."/>
            <person name="Riley R."/>
            <person name="Tritt A."/>
            <person name="Adam C."/>
            <person name="Daum C."/>
            <person name="Floudas D."/>
            <person name="Sun H."/>
            <person name="Yadav J.S."/>
            <person name="Pangilinan J."/>
            <person name="Larsson K.H."/>
            <person name="Matsuura K."/>
            <person name="Barry K."/>
            <person name="Labutti K."/>
            <person name="Kuo R."/>
            <person name="Ohm R.A."/>
            <person name="Bhattacharya S.S."/>
            <person name="Shirouzu T."/>
            <person name="Yoshinaga Y."/>
            <person name="Martin F.M."/>
            <person name="Grigoriev I.V."/>
            <person name="Hibbett D.S."/>
        </authorList>
    </citation>
    <scope>NUCLEOTIDE SEQUENCE [LARGE SCALE GENOMIC DNA]</scope>
    <source>
        <strain evidence="3 4">HHB12029</strain>
    </source>
</reference>
<gene>
    <name evidence="3" type="ORF">EXIGLDRAFT_156502</name>
</gene>
<evidence type="ECO:0000313" key="3">
    <source>
        <dbReference type="EMBL" id="KZW00373.1"/>
    </source>
</evidence>
<dbReference type="STRING" id="1314781.A0A165N8G8"/>
<evidence type="ECO:0000259" key="2">
    <source>
        <dbReference type="PROSITE" id="PS50235"/>
    </source>
</evidence>
<dbReference type="PANTHER" id="PTHR39597">
    <property type="entry name" value="UBA DOMAIN-CONTAINING PROTEIN RUP1"/>
    <property type="match status" value="1"/>
</dbReference>
<dbReference type="InterPro" id="IPR055335">
    <property type="entry name" value="Ucp6/RUP1"/>
</dbReference>
<dbReference type="EMBL" id="KV425901">
    <property type="protein sequence ID" value="KZW00373.1"/>
    <property type="molecule type" value="Genomic_DNA"/>
</dbReference>
<evidence type="ECO:0000256" key="1">
    <source>
        <dbReference type="SAM" id="Coils"/>
    </source>
</evidence>
<dbReference type="PROSITE" id="PS50235">
    <property type="entry name" value="USP_3"/>
    <property type="match status" value="1"/>
</dbReference>
<dbReference type="AlphaFoldDB" id="A0A165N8G8"/>
<protein>
    <recommendedName>
        <fullName evidence="2">USP domain-containing protein</fullName>
    </recommendedName>
</protein>
<dbReference type="GO" id="GO:0005634">
    <property type="term" value="C:nucleus"/>
    <property type="evidence" value="ECO:0007669"/>
    <property type="project" value="TreeGrafter"/>
</dbReference>
<organism evidence="3 4">
    <name type="scientific">Exidia glandulosa HHB12029</name>
    <dbReference type="NCBI Taxonomy" id="1314781"/>
    <lineage>
        <taxon>Eukaryota</taxon>
        <taxon>Fungi</taxon>
        <taxon>Dikarya</taxon>
        <taxon>Basidiomycota</taxon>
        <taxon>Agaricomycotina</taxon>
        <taxon>Agaricomycetes</taxon>
        <taxon>Auriculariales</taxon>
        <taxon>Exidiaceae</taxon>
        <taxon>Exidia</taxon>
    </lineage>
</organism>
<dbReference type="Gene3D" id="3.90.70.10">
    <property type="entry name" value="Cysteine proteinases"/>
    <property type="match status" value="1"/>
</dbReference>
<dbReference type="PANTHER" id="PTHR39597:SF1">
    <property type="entry name" value="UBA DOMAIN-CONTAINING PROTEIN RUP1"/>
    <property type="match status" value="1"/>
</dbReference>
<feature type="domain" description="USP" evidence="2">
    <location>
        <begin position="44"/>
        <end position="425"/>
    </location>
</feature>
<dbReference type="SUPFAM" id="SSF54001">
    <property type="entry name" value="Cysteine proteinases"/>
    <property type="match status" value="1"/>
</dbReference>